<evidence type="ECO:0000313" key="3">
    <source>
        <dbReference type="Proteomes" id="UP000000602"/>
    </source>
</evidence>
<name>Q6ASE0_DESPS</name>
<dbReference type="STRING" id="177439.DP0057"/>
<evidence type="ECO:0000313" key="2">
    <source>
        <dbReference type="EMBL" id="CAG34786.1"/>
    </source>
</evidence>
<dbReference type="KEGG" id="dps:DP0057"/>
<keyword evidence="1" id="KW-0812">Transmembrane</keyword>
<organism evidence="2 3">
    <name type="scientific">Desulfotalea psychrophila (strain LSv54 / DSM 12343)</name>
    <dbReference type="NCBI Taxonomy" id="177439"/>
    <lineage>
        <taxon>Bacteria</taxon>
        <taxon>Pseudomonadati</taxon>
        <taxon>Thermodesulfobacteriota</taxon>
        <taxon>Desulfobulbia</taxon>
        <taxon>Desulfobulbales</taxon>
        <taxon>Desulfocapsaceae</taxon>
        <taxon>Desulfotalea</taxon>
    </lineage>
</organism>
<dbReference type="HOGENOM" id="CLU_3167299_0_0_7"/>
<accession>Q6ASE0</accession>
<dbReference type="EMBL" id="CR522870">
    <property type="protein sequence ID" value="CAG34786.1"/>
    <property type="molecule type" value="Genomic_DNA"/>
</dbReference>
<dbReference type="AlphaFoldDB" id="Q6ASE0"/>
<evidence type="ECO:0000256" key="1">
    <source>
        <dbReference type="SAM" id="Phobius"/>
    </source>
</evidence>
<dbReference type="Proteomes" id="UP000000602">
    <property type="component" value="Chromosome"/>
</dbReference>
<protein>
    <submittedName>
        <fullName evidence="2">Uncharacterized protein</fullName>
    </submittedName>
</protein>
<feature type="transmembrane region" description="Helical" evidence="1">
    <location>
        <begin position="20"/>
        <end position="45"/>
    </location>
</feature>
<keyword evidence="3" id="KW-1185">Reference proteome</keyword>
<proteinExistence type="predicted"/>
<sequence length="47" mass="5282">MGTLITTIVVDLCFLSLSSLSIMLFSVNSFSLWLTVVFSVLIFVFNY</sequence>
<reference evidence="3" key="1">
    <citation type="journal article" date="2004" name="Environ. Microbiol.">
        <title>The genome of Desulfotalea psychrophila, a sulfate-reducing bacterium from permanently cold Arctic sediments.</title>
        <authorList>
            <person name="Rabus R."/>
            <person name="Ruepp A."/>
            <person name="Frickey T."/>
            <person name="Rattei T."/>
            <person name="Fartmann B."/>
            <person name="Stark M."/>
            <person name="Bauer M."/>
            <person name="Zibat A."/>
            <person name="Lombardot T."/>
            <person name="Becker I."/>
            <person name="Amann J."/>
            <person name="Gellner K."/>
            <person name="Teeling H."/>
            <person name="Leuschner W.D."/>
            <person name="Gloeckner F.-O."/>
            <person name="Lupas A.N."/>
            <person name="Amann R."/>
            <person name="Klenk H.-P."/>
        </authorList>
    </citation>
    <scope>NUCLEOTIDE SEQUENCE [LARGE SCALE GENOMIC DNA]</scope>
    <source>
        <strain evidence="3">DSM 12343 / LSv54</strain>
    </source>
</reference>
<keyword evidence="1" id="KW-1133">Transmembrane helix</keyword>
<gene>
    <name evidence="2" type="ordered locus">DP0057</name>
</gene>
<keyword evidence="1" id="KW-0472">Membrane</keyword>